<feature type="domain" description="Fe2OG dioxygenase" evidence="4">
    <location>
        <begin position="162"/>
        <end position="261"/>
    </location>
</feature>
<evidence type="ECO:0000256" key="1">
    <source>
        <dbReference type="ARBA" id="ARBA00022723"/>
    </source>
</evidence>
<keyword evidence="2 3" id="KW-0408">Iron</keyword>
<organism evidence="5 6">
    <name type="scientific">Hibiscus trionum</name>
    <name type="common">Flower of an hour</name>
    <dbReference type="NCBI Taxonomy" id="183268"/>
    <lineage>
        <taxon>Eukaryota</taxon>
        <taxon>Viridiplantae</taxon>
        <taxon>Streptophyta</taxon>
        <taxon>Embryophyta</taxon>
        <taxon>Tracheophyta</taxon>
        <taxon>Spermatophyta</taxon>
        <taxon>Magnoliopsida</taxon>
        <taxon>eudicotyledons</taxon>
        <taxon>Gunneridae</taxon>
        <taxon>Pentapetalae</taxon>
        <taxon>rosids</taxon>
        <taxon>malvids</taxon>
        <taxon>Malvales</taxon>
        <taxon>Malvaceae</taxon>
        <taxon>Malvoideae</taxon>
        <taxon>Hibiscus</taxon>
    </lineage>
</organism>
<dbReference type="Pfam" id="PF03171">
    <property type="entry name" value="2OG-FeII_Oxy"/>
    <property type="match status" value="1"/>
</dbReference>
<dbReference type="PANTHER" id="PTHR47990">
    <property type="entry name" value="2-OXOGLUTARATE (2OG) AND FE(II)-DEPENDENT OXYGENASE SUPERFAMILY PROTEIN-RELATED"/>
    <property type="match status" value="1"/>
</dbReference>
<comment type="similarity">
    <text evidence="3">Belongs to the iron/ascorbate-dependent oxidoreductase family.</text>
</comment>
<dbReference type="InterPro" id="IPR044861">
    <property type="entry name" value="IPNS-like_FE2OG_OXY"/>
</dbReference>
<dbReference type="InterPro" id="IPR050231">
    <property type="entry name" value="Iron_ascorbate_oxido_reductase"/>
</dbReference>
<dbReference type="Gene3D" id="2.60.120.330">
    <property type="entry name" value="B-lactam Antibiotic, Isopenicillin N Synthase, Chain"/>
    <property type="match status" value="1"/>
</dbReference>
<dbReference type="Pfam" id="PF14226">
    <property type="entry name" value="DIOX_N"/>
    <property type="match status" value="1"/>
</dbReference>
<dbReference type="GO" id="GO:0046872">
    <property type="term" value="F:metal ion binding"/>
    <property type="evidence" value="ECO:0007669"/>
    <property type="project" value="UniProtKB-KW"/>
</dbReference>
<dbReference type="InterPro" id="IPR026992">
    <property type="entry name" value="DIOX_N"/>
</dbReference>
<dbReference type="GO" id="GO:0016491">
    <property type="term" value="F:oxidoreductase activity"/>
    <property type="evidence" value="ECO:0007669"/>
    <property type="project" value="UniProtKB-KW"/>
</dbReference>
<evidence type="ECO:0000313" key="6">
    <source>
        <dbReference type="Proteomes" id="UP001165190"/>
    </source>
</evidence>
<evidence type="ECO:0000259" key="4">
    <source>
        <dbReference type="PROSITE" id="PS51471"/>
    </source>
</evidence>
<keyword evidence="6" id="KW-1185">Reference proteome</keyword>
<evidence type="ECO:0000256" key="2">
    <source>
        <dbReference type="ARBA" id="ARBA00023004"/>
    </source>
</evidence>
<gene>
    <name evidence="5" type="ORF">HRI_004629100</name>
</gene>
<evidence type="ECO:0000313" key="5">
    <source>
        <dbReference type="EMBL" id="GMJ09599.1"/>
    </source>
</evidence>
<comment type="caution">
    <text evidence="5">The sequence shown here is derived from an EMBL/GenBank/DDBJ whole genome shotgun (WGS) entry which is preliminary data.</text>
</comment>
<accession>A0A9W7JDA3</accession>
<sequence length="314" mass="35083">MSSETAVVRLPVIDFSKHELKPGSPEWDSVKLQVRQALEGYGCFQATLDQVLDLRKPVLGALEQLFDLPLQTKQLYVSDKPFRGYYGVASGVGQESMVIDDAKIVQNIQPGLTNTLWPQGNVSFSKSLVSFIELASVLEKKVRRMILEIFGVEKYADEFIDSTNYLLKVMKYEGSGTSEPSLRAHSDQNLTTILYPNKVDGLEIQNKDGEWMSVKLSPNSFIVMIGESLSVWLNGRLSPPYHRVVTKGNEVRYSIGLFAIARGGYQVKVPEELVDATNGLLFKPFDYEEFLRLHSTKVARGALLGFGLKSYCSV</sequence>
<dbReference type="InterPro" id="IPR005123">
    <property type="entry name" value="Oxoglu/Fe-dep_dioxygenase_dom"/>
</dbReference>
<reference evidence="5" key="1">
    <citation type="submission" date="2023-05" db="EMBL/GenBank/DDBJ databases">
        <title>Genome and transcriptome analyses reveal genes involved in the formation of fine ridges on petal epidermal cells in Hibiscus trionum.</title>
        <authorList>
            <person name="Koshimizu S."/>
            <person name="Masuda S."/>
            <person name="Ishii T."/>
            <person name="Shirasu K."/>
            <person name="Hoshino A."/>
            <person name="Arita M."/>
        </authorList>
    </citation>
    <scope>NUCLEOTIDE SEQUENCE</scope>
    <source>
        <strain evidence="5">Hamamatsu line</strain>
    </source>
</reference>
<proteinExistence type="inferred from homology"/>
<keyword evidence="3" id="KW-0560">Oxidoreductase</keyword>
<dbReference type="AlphaFoldDB" id="A0A9W7JDA3"/>
<name>A0A9W7JDA3_HIBTR</name>
<keyword evidence="1 3" id="KW-0479">Metal-binding</keyword>
<dbReference type="Proteomes" id="UP001165190">
    <property type="component" value="Unassembled WGS sequence"/>
</dbReference>
<dbReference type="PROSITE" id="PS51471">
    <property type="entry name" value="FE2OG_OXY"/>
    <property type="match status" value="1"/>
</dbReference>
<protein>
    <recommendedName>
        <fullName evidence="4">Fe2OG dioxygenase domain-containing protein</fullName>
    </recommendedName>
</protein>
<dbReference type="SUPFAM" id="SSF51197">
    <property type="entry name" value="Clavaminate synthase-like"/>
    <property type="match status" value="1"/>
</dbReference>
<evidence type="ECO:0000256" key="3">
    <source>
        <dbReference type="RuleBase" id="RU003682"/>
    </source>
</evidence>
<dbReference type="InterPro" id="IPR027443">
    <property type="entry name" value="IPNS-like_sf"/>
</dbReference>
<dbReference type="EMBL" id="BSYR01000056">
    <property type="protein sequence ID" value="GMJ09599.1"/>
    <property type="molecule type" value="Genomic_DNA"/>
</dbReference>
<dbReference type="OrthoDB" id="288590at2759"/>